<evidence type="ECO:0000313" key="5">
    <source>
        <dbReference type="EMBL" id="DAF47886.1"/>
    </source>
</evidence>
<name>A0A8S5SAD2_9CAUD</name>
<dbReference type="PANTHER" id="PTHR37813:SF1">
    <property type="entry name" value="FELS-2 PROPHAGE PROTEIN"/>
    <property type="match status" value="1"/>
</dbReference>
<evidence type="ECO:0000259" key="4">
    <source>
        <dbReference type="Pfam" id="PF10145"/>
    </source>
</evidence>
<protein>
    <submittedName>
        <fullName evidence="5">Minor tail protein</fullName>
    </submittedName>
</protein>
<dbReference type="InterPro" id="IPR010090">
    <property type="entry name" value="Phage_tape_meas"/>
</dbReference>
<dbReference type="EMBL" id="BK032561">
    <property type="protein sequence ID" value="DAF47886.1"/>
    <property type="molecule type" value="Genomic_DNA"/>
</dbReference>
<reference evidence="5" key="1">
    <citation type="journal article" date="2021" name="Proc. Natl. Acad. Sci. U.S.A.">
        <title>A Catalog of Tens of Thousands of Viruses from Human Metagenomes Reveals Hidden Associations with Chronic Diseases.</title>
        <authorList>
            <person name="Tisza M.J."/>
            <person name="Buck C.B."/>
        </authorList>
    </citation>
    <scope>NUCLEOTIDE SEQUENCE</scope>
    <source>
        <strain evidence="5">Ct0D87</strain>
    </source>
</reference>
<evidence type="ECO:0000256" key="3">
    <source>
        <dbReference type="SAM" id="Phobius"/>
    </source>
</evidence>
<dbReference type="PANTHER" id="PTHR37813">
    <property type="entry name" value="FELS-2 PROPHAGE PROTEIN"/>
    <property type="match status" value="1"/>
</dbReference>
<feature type="transmembrane region" description="Helical" evidence="3">
    <location>
        <begin position="425"/>
        <end position="447"/>
    </location>
</feature>
<dbReference type="NCBIfam" id="TIGR01760">
    <property type="entry name" value="tape_meas_TP901"/>
    <property type="match status" value="1"/>
</dbReference>
<feature type="transmembrane region" description="Helical" evidence="3">
    <location>
        <begin position="454"/>
        <end position="477"/>
    </location>
</feature>
<dbReference type="InterPro" id="IPR016024">
    <property type="entry name" value="ARM-type_fold"/>
</dbReference>
<keyword evidence="3" id="KW-0812">Transmembrane</keyword>
<feature type="domain" description="Phage tail tape measure protein" evidence="4">
    <location>
        <begin position="45"/>
        <end position="240"/>
    </location>
</feature>
<dbReference type="Gene3D" id="1.20.120.20">
    <property type="entry name" value="Apolipoprotein"/>
    <property type="match status" value="1"/>
</dbReference>
<accession>A0A8S5SAD2</accession>
<keyword evidence="1" id="KW-1245">Viral tail assembly</keyword>
<dbReference type="SUPFAM" id="SSF48371">
    <property type="entry name" value="ARM repeat"/>
    <property type="match status" value="1"/>
</dbReference>
<evidence type="ECO:0000256" key="2">
    <source>
        <dbReference type="ARBA" id="ARBA00022612"/>
    </source>
</evidence>
<dbReference type="GO" id="GO:0098003">
    <property type="term" value="P:viral tail assembly"/>
    <property type="evidence" value="ECO:0007669"/>
    <property type="project" value="UniProtKB-KW"/>
</dbReference>
<organism evidence="5">
    <name type="scientific">Siphoviridae sp. ct0D87</name>
    <dbReference type="NCBI Taxonomy" id="2827760"/>
    <lineage>
        <taxon>Viruses</taxon>
        <taxon>Duplodnaviria</taxon>
        <taxon>Heunggongvirae</taxon>
        <taxon>Uroviricota</taxon>
        <taxon>Caudoviricetes</taxon>
    </lineage>
</organism>
<sequence>MELAIKTGVNQATELDDAMAKLQAQTGASSNEMSKFKNIARDVWSNNFGEDISDVADMMGRVKQQMQGISDVDLKNVTEDLLTLRDTFDMDENETLRGAQQLMKQFGITSQEAFDLMATGAQNGLNKSDELGDNISEYSGKFAQAGYSADEYFQLMQNGLDGGAYNLDKVNDAINEVTTRLVDGTIEGALDSFDTKTQDVFKAWQEGRATQKDVVNAIVKDISKTTNEQEKLNKSATAFGTMGEDFNAGFIESLTTVGNKYKDVEGAMDKVKEIANGGLKNALSGLGRAFLDSFTPIGELITPILAGIIGLITVAIQGIQQGFVKVGDVISSVLSKIDTSGITELTSQVSEVLAPAFDEVRKAIDEMKVALEPIAKEILGKIGNAIQNVVNQAQKILSVVGPPILAIIKKIIQTVIGMTPVITSILQVVGSVVSGIISFITMVVTYVGTAIATILGFIMPIVQIIATIVANIWSVILTVAQNIWSKVSEVVTAIIGFVSNLFKTVSDIINNIWSKIQDSMNKVRDKVQGVIDNINKYFNNVKSTVSDVFNGIWSKVQSVMDNVGNKISNVLQGIQNAWSGLKGFVGGVFGGIEGAVSSLVGSVKGMVNGVIGGINGAIGIINKIPGVHIGRIPRLERGGVLKRGQIGLLEGNGAEAVVPLEKNKAWIRAVAKDMAQIMPSVTTNNNGQTINFYNKVQSPDEIARMLRMQARYGYGGVVQ</sequence>
<evidence type="ECO:0000256" key="1">
    <source>
        <dbReference type="ARBA" id="ARBA00022465"/>
    </source>
</evidence>
<keyword evidence="3" id="KW-0472">Membrane</keyword>
<keyword evidence="3" id="KW-1133">Transmembrane helix</keyword>
<dbReference type="Pfam" id="PF10145">
    <property type="entry name" value="PhageMin_Tail"/>
    <property type="match status" value="1"/>
</dbReference>
<proteinExistence type="predicted"/>
<feature type="transmembrane region" description="Helical" evidence="3">
    <location>
        <begin position="483"/>
        <end position="502"/>
    </location>
</feature>
<keyword evidence="2" id="KW-1188">Viral release from host cell</keyword>